<reference evidence="2" key="1">
    <citation type="submission" date="2022-07" db="EMBL/GenBank/DDBJ databases">
        <title>Taxonomy of Novel Oxalotrophic and Methylotrophic Bacteria.</title>
        <authorList>
            <person name="Sahin N."/>
            <person name="Tani A."/>
        </authorList>
    </citation>
    <scope>NUCLEOTIDE SEQUENCE</scope>
    <source>
        <strain evidence="2">AM327</strain>
    </source>
</reference>
<dbReference type="Proteomes" id="UP001143545">
    <property type="component" value="Unassembled WGS sequence"/>
</dbReference>
<dbReference type="Pfam" id="PF13715">
    <property type="entry name" value="CarbopepD_reg_2"/>
    <property type="match status" value="1"/>
</dbReference>
<organism evidence="2 3">
    <name type="scientific">Neptunitalea chrysea</name>
    <dbReference type="NCBI Taxonomy" id="1647581"/>
    <lineage>
        <taxon>Bacteria</taxon>
        <taxon>Pseudomonadati</taxon>
        <taxon>Bacteroidota</taxon>
        <taxon>Flavobacteriia</taxon>
        <taxon>Flavobacteriales</taxon>
        <taxon>Flavobacteriaceae</taxon>
        <taxon>Neptunitalea</taxon>
    </lineage>
</organism>
<dbReference type="AlphaFoldDB" id="A0A9W6EWL7"/>
<gene>
    <name evidence="2" type="ORF">NBRC110019_22080</name>
</gene>
<comment type="caution">
    <text evidence="2">The sequence shown here is derived from an EMBL/GenBank/DDBJ whole genome shotgun (WGS) entry which is preliminary data.</text>
</comment>
<evidence type="ECO:0000313" key="2">
    <source>
        <dbReference type="EMBL" id="GLB53168.1"/>
    </source>
</evidence>
<dbReference type="InterPro" id="IPR008969">
    <property type="entry name" value="CarboxyPept-like_regulatory"/>
</dbReference>
<keyword evidence="1" id="KW-0812">Transmembrane</keyword>
<sequence>MQHLIFLKGFYKGVLFVIILFFTSVSLYGQEEILFKGTVTDNLANPLPYTNVIVSPEVPNGKVRFGISDNEGKFKISVPKDSLYMVEITHLGFQKITDTISTGKEITKSYVLLENTTALEAVVIEQKIPMLVKEDTIVYRVDNFVTGKEHKLREVLKTLPGVEVDKLGNVTVNGKKVTKLLVEGNTFFTGDSKLAVNNIPADAVAEVEVLDNYNEVSFLKGLSDSDEMALNVKLKEGKKNFVFGDIHTGVGYKERYLLNPALFYYSKKFTANVIGDVNNIGAKSFTLSDYIEFEGGYAKLLDRPKEYREMLSAEFVGFLKNEDFTSQQNNFGAASISSALGKKARLEVFSINNKTKETTLYEKGLTYISTDNIVENRTNSEDNRSVFGLHKIKVSYTPNLDTDIRSTTIIKNSNADGVQKLISYVTDSTFTRSESKPKGITFQQNVTYNKQLSFKHTLSTGVLLNYLTHEKTSDWQFSMPVLNSLIPFEYDDDSYNLVQNQRLHSFKLQADIKEYWELSNFHHLYPNAGIKLISDTYTTEDAQVLADGSILNFQESGFNNDTEFKLFDTYAGIEYKVKIGDLIMKSGITYHNYDWELWQQHENSVNKSKGVLLPSFNLDYKISHSEKLHLTYTLLSNFSAIRNYATRYRLVNFNSVYQGNEDLENEMYHYTRVRYSLFDMYKGLFGSLSFSAKNNVRAIRNTSQITGIEVVQTANYSDLPENSYNFMGSISKNISKYRFGLSLNTNFSNFTRLVNTTKTDYRMQNYSYTARVFSRYKKGLNFQLGWNQRFYRLLTEDTENNVTQINPSGMVEYIFLSDFNAKLEYKYTRYQNKNYNSVTDFSNGDFSVAYAKEDSLWSFEIGVTNLFETNFKRDIDYSDYVITDTKTFIMPRIVMLKVNYKL</sequence>
<keyword evidence="1" id="KW-0472">Membrane</keyword>
<evidence type="ECO:0000313" key="3">
    <source>
        <dbReference type="Proteomes" id="UP001143545"/>
    </source>
</evidence>
<feature type="transmembrane region" description="Helical" evidence="1">
    <location>
        <begin position="9"/>
        <end position="29"/>
    </location>
</feature>
<dbReference type="EMBL" id="BRVP01000014">
    <property type="protein sequence ID" value="GLB53168.1"/>
    <property type="molecule type" value="Genomic_DNA"/>
</dbReference>
<name>A0A9W6EWL7_9FLAO</name>
<protein>
    <submittedName>
        <fullName evidence="2">Uncharacterized protein</fullName>
    </submittedName>
</protein>
<evidence type="ECO:0000256" key="1">
    <source>
        <dbReference type="SAM" id="Phobius"/>
    </source>
</evidence>
<keyword evidence="1" id="KW-1133">Transmembrane helix</keyword>
<proteinExistence type="predicted"/>
<accession>A0A9W6EWL7</accession>
<dbReference type="RefSeq" id="WP_281754895.1">
    <property type="nucleotide sequence ID" value="NZ_BRVP01000014.1"/>
</dbReference>
<keyword evidence="3" id="KW-1185">Reference proteome</keyword>
<dbReference type="SUPFAM" id="SSF49464">
    <property type="entry name" value="Carboxypeptidase regulatory domain-like"/>
    <property type="match status" value="1"/>
</dbReference>
<dbReference type="SUPFAM" id="SSF56935">
    <property type="entry name" value="Porins"/>
    <property type="match status" value="1"/>
</dbReference>